<dbReference type="GO" id="GO:0004084">
    <property type="term" value="F:branched-chain-amino-acid transaminase activity"/>
    <property type="evidence" value="ECO:0007669"/>
    <property type="project" value="UniProtKB-EC"/>
</dbReference>
<evidence type="ECO:0000256" key="3">
    <source>
        <dbReference type="ARBA" id="ARBA00004824"/>
    </source>
</evidence>
<dbReference type="SUPFAM" id="SSF56752">
    <property type="entry name" value="D-aminoacid aminotransferase-like PLP-dependent enzymes"/>
    <property type="match status" value="1"/>
</dbReference>
<keyword evidence="11" id="KW-0663">Pyridoxal phosphate</keyword>
<evidence type="ECO:0000256" key="7">
    <source>
        <dbReference type="ARBA" id="ARBA00013053"/>
    </source>
</evidence>
<sequence length="302" mass="33704">WFDGKFVEWREANVHVLTNTLHYGLGIFEGIRAYATPQGPAIFRLPEHIQRFFNSAKIINIDLNITPKIITQACVDAVSLNKLDSAYIRPMAFLGSEGMGLHAENLKTHIIVAAWNWGPYLGAEVMSKGIRVKTSNYRRNHSDSTHAHAKINGCYVTSILALKAAKADGYDEALMLDHHGFIAEGSGENFFMVKNGEVLTPFPPAILPGITRDTIMTLCQDLNIPMREANLTRDDVYLADEAFFTGTAAEVTPIYQIDHCTLGQGGRGPITTQLQTAYFDLVQGKNKRYQDWINYVEIHSTD</sequence>
<dbReference type="InterPro" id="IPR050571">
    <property type="entry name" value="Class-IV_PLP-Dep_Aminotrnsfr"/>
</dbReference>
<evidence type="ECO:0000256" key="10">
    <source>
        <dbReference type="ARBA" id="ARBA00022679"/>
    </source>
</evidence>
<evidence type="ECO:0000256" key="5">
    <source>
        <dbReference type="ARBA" id="ARBA00005072"/>
    </source>
</evidence>
<evidence type="ECO:0000256" key="4">
    <source>
        <dbReference type="ARBA" id="ARBA00004931"/>
    </source>
</evidence>
<dbReference type="NCBIfam" id="NF005146">
    <property type="entry name" value="PRK06606.1"/>
    <property type="match status" value="1"/>
</dbReference>
<dbReference type="InterPro" id="IPR043131">
    <property type="entry name" value="BCAT-like_N"/>
</dbReference>
<comment type="catalytic activity">
    <reaction evidence="14">
        <text>L-isoleucine + 2-oxoglutarate = (S)-3-methyl-2-oxopentanoate + L-glutamate</text>
        <dbReference type="Rhea" id="RHEA:24801"/>
        <dbReference type="ChEBI" id="CHEBI:16810"/>
        <dbReference type="ChEBI" id="CHEBI:29985"/>
        <dbReference type="ChEBI" id="CHEBI:35146"/>
        <dbReference type="ChEBI" id="CHEBI:58045"/>
        <dbReference type="EC" id="2.6.1.42"/>
    </reaction>
</comment>
<dbReference type="UniPathway" id="UPA00047">
    <property type="reaction ID" value="UER00058"/>
</dbReference>
<dbReference type="Gene3D" id="3.30.470.10">
    <property type="match status" value="1"/>
</dbReference>
<evidence type="ECO:0000256" key="6">
    <source>
        <dbReference type="ARBA" id="ARBA00009320"/>
    </source>
</evidence>
<dbReference type="GO" id="GO:0009099">
    <property type="term" value="P:L-valine biosynthetic process"/>
    <property type="evidence" value="ECO:0007669"/>
    <property type="project" value="UniProtKB-UniPathway"/>
</dbReference>
<dbReference type="GO" id="GO:0009098">
    <property type="term" value="P:L-leucine biosynthetic process"/>
    <property type="evidence" value="ECO:0007669"/>
    <property type="project" value="UniProtKB-UniPathway"/>
</dbReference>
<dbReference type="CDD" id="cd01557">
    <property type="entry name" value="BCAT_beta_family"/>
    <property type="match status" value="1"/>
</dbReference>
<proteinExistence type="inferred from homology"/>
<accession>X1ATP9</accession>
<gene>
    <name evidence="16" type="ORF">S01H4_30189</name>
</gene>
<evidence type="ECO:0000256" key="15">
    <source>
        <dbReference type="ARBA" id="ARBA00049229"/>
    </source>
</evidence>
<dbReference type="FunFam" id="3.20.10.10:FF:000002">
    <property type="entry name" value="D-alanine aminotransferase"/>
    <property type="match status" value="1"/>
</dbReference>
<dbReference type="InterPro" id="IPR001544">
    <property type="entry name" value="Aminotrans_IV"/>
</dbReference>
<evidence type="ECO:0000256" key="12">
    <source>
        <dbReference type="ARBA" id="ARBA00023304"/>
    </source>
</evidence>
<comment type="pathway">
    <text evidence="3">Amino-acid biosynthesis; L-isoleucine biosynthesis; L-isoleucine from 2-oxobutanoate: step 4/4.</text>
</comment>
<keyword evidence="12" id="KW-0100">Branched-chain amino acid biosynthesis</keyword>
<comment type="pathway">
    <text evidence="4">Amino-acid biosynthesis; L-valine biosynthesis; L-valine from pyruvate: step 4/4.</text>
</comment>
<comment type="similarity">
    <text evidence="6">Belongs to the class-IV pyridoxal-phosphate-dependent aminotransferase family.</text>
</comment>
<comment type="catalytic activity">
    <reaction evidence="15">
        <text>L-leucine + 2-oxoglutarate = 4-methyl-2-oxopentanoate + L-glutamate</text>
        <dbReference type="Rhea" id="RHEA:18321"/>
        <dbReference type="ChEBI" id="CHEBI:16810"/>
        <dbReference type="ChEBI" id="CHEBI:17865"/>
        <dbReference type="ChEBI" id="CHEBI:29985"/>
        <dbReference type="ChEBI" id="CHEBI:57427"/>
        <dbReference type="EC" id="2.6.1.42"/>
    </reaction>
</comment>
<evidence type="ECO:0000256" key="11">
    <source>
        <dbReference type="ARBA" id="ARBA00022898"/>
    </source>
</evidence>
<keyword evidence="8" id="KW-0032">Aminotransferase</keyword>
<reference evidence="16" key="1">
    <citation type="journal article" date="2014" name="Front. Microbiol.">
        <title>High frequency of phylogenetically diverse reductive dehalogenase-homologous genes in deep subseafloor sedimentary metagenomes.</title>
        <authorList>
            <person name="Kawai M."/>
            <person name="Futagami T."/>
            <person name="Toyoda A."/>
            <person name="Takaki Y."/>
            <person name="Nishi S."/>
            <person name="Hori S."/>
            <person name="Arai W."/>
            <person name="Tsubouchi T."/>
            <person name="Morono Y."/>
            <person name="Uchiyama I."/>
            <person name="Ito T."/>
            <person name="Fujiyama A."/>
            <person name="Inagaki F."/>
            <person name="Takami H."/>
        </authorList>
    </citation>
    <scope>NUCLEOTIDE SEQUENCE</scope>
    <source>
        <strain evidence="16">Expedition CK06-06</strain>
    </source>
</reference>
<dbReference type="PROSITE" id="PS00770">
    <property type="entry name" value="AA_TRANSFER_CLASS_4"/>
    <property type="match status" value="1"/>
</dbReference>
<keyword evidence="10" id="KW-0808">Transferase</keyword>
<dbReference type="GO" id="GO:0006532">
    <property type="term" value="P:aspartate biosynthetic process"/>
    <property type="evidence" value="ECO:0007669"/>
    <property type="project" value="TreeGrafter"/>
</dbReference>
<dbReference type="EMBL" id="BART01015561">
    <property type="protein sequence ID" value="GAG86095.1"/>
    <property type="molecule type" value="Genomic_DNA"/>
</dbReference>
<evidence type="ECO:0000256" key="1">
    <source>
        <dbReference type="ARBA" id="ARBA00001933"/>
    </source>
</evidence>
<evidence type="ECO:0000256" key="9">
    <source>
        <dbReference type="ARBA" id="ARBA00022605"/>
    </source>
</evidence>
<comment type="cofactor">
    <cofactor evidence="1">
        <name>pyridoxal 5'-phosphate</name>
        <dbReference type="ChEBI" id="CHEBI:597326"/>
    </cofactor>
</comment>
<keyword evidence="9" id="KW-0028">Amino-acid biosynthesis</keyword>
<dbReference type="GO" id="GO:0005829">
    <property type="term" value="C:cytosol"/>
    <property type="evidence" value="ECO:0007669"/>
    <property type="project" value="TreeGrafter"/>
</dbReference>
<dbReference type="UniPathway" id="UPA00049">
    <property type="reaction ID" value="UER00062"/>
</dbReference>
<dbReference type="InterPro" id="IPR005785">
    <property type="entry name" value="B_amino_transI"/>
</dbReference>
<comment type="function">
    <text evidence="2">Acts on leucine, isoleucine and valine.</text>
</comment>
<dbReference type="PANTHER" id="PTHR42743">
    <property type="entry name" value="AMINO-ACID AMINOTRANSFERASE"/>
    <property type="match status" value="1"/>
</dbReference>
<organism evidence="16">
    <name type="scientific">marine sediment metagenome</name>
    <dbReference type="NCBI Taxonomy" id="412755"/>
    <lineage>
        <taxon>unclassified sequences</taxon>
        <taxon>metagenomes</taxon>
        <taxon>ecological metagenomes</taxon>
    </lineage>
</organism>
<evidence type="ECO:0000256" key="2">
    <source>
        <dbReference type="ARBA" id="ARBA00003109"/>
    </source>
</evidence>
<dbReference type="AlphaFoldDB" id="X1ATP9"/>
<evidence type="ECO:0000256" key="14">
    <source>
        <dbReference type="ARBA" id="ARBA00048798"/>
    </source>
</evidence>
<dbReference type="GO" id="GO:0009097">
    <property type="term" value="P:isoleucine biosynthetic process"/>
    <property type="evidence" value="ECO:0007669"/>
    <property type="project" value="UniProtKB-UniPathway"/>
</dbReference>
<dbReference type="InterPro" id="IPR043132">
    <property type="entry name" value="BCAT-like_C"/>
</dbReference>
<name>X1ATP9_9ZZZZ</name>
<dbReference type="Gene3D" id="3.20.10.10">
    <property type="entry name" value="D-amino Acid Aminotransferase, subunit A, domain 2"/>
    <property type="match status" value="1"/>
</dbReference>
<comment type="pathway">
    <text evidence="5">Amino-acid biosynthesis; L-leucine biosynthesis; L-leucine from 3-methyl-2-oxobutanoate: step 4/4.</text>
</comment>
<dbReference type="InterPro" id="IPR036038">
    <property type="entry name" value="Aminotransferase-like"/>
</dbReference>
<dbReference type="PANTHER" id="PTHR42743:SF11">
    <property type="entry name" value="AMINODEOXYCHORISMATE LYASE"/>
    <property type="match status" value="1"/>
</dbReference>
<protein>
    <recommendedName>
        <fullName evidence="7">branched-chain-amino-acid transaminase</fullName>
        <ecNumber evidence="7">2.6.1.42</ecNumber>
    </recommendedName>
</protein>
<evidence type="ECO:0000313" key="16">
    <source>
        <dbReference type="EMBL" id="GAG86095.1"/>
    </source>
</evidence>
<comment type="caution">
    <text evidence="16">The sequence shown here is derived from an EMBL/GenBank/DDBJ whole genome shotgun (WGS) entry which is preliminary data.</text>
</comment>
<dbReference type="NCBIfam" id="TIGR01122">
    <property type="entry name" value="ilvE_I"/>
    <property type="match status" value="1"/>
</dbReference>
<comment type="catalytic activity">
    <reaction evidence="13">
        <text>L-valine + 2-oxoglutarate = 3-methyl-2-oxobutanoate + L-glutamate</text>
        <dbReference type="Rhea" id="RHEA:24813"/>
        <dbReference type="ChEBI" id="CHEBI:11851"/>
        <dbReference type="ChEBI" id="CHEBI:16810"/>
        <dbReference type="ChEBI" id="CHEBI:29985"/>
        <dbReference type="ChEBI" id="CHEBI:57762"/>
        <dbReference type="EC" id="2.6.1.42"/>
    </reaction>
</comment>
<feature type="non-terminal residue" evidence="16">
    <location>
        <position position="1"/>
    </location>
</feature>
<dbReference type="UniPathway" id="UPA00048">
    <property type="reaction ID" value="UER00073"/>
</dbReference>
<dbReference type="EC" id="2.6.1.42" evidence="7"/>
<dbReference type="InterPro" id="IPR033939">
    <property type="entry name" value="BCAT_family"/>
</dbReference>
<dbReference type="Pfam" id="PF01063">
    <property type="entry name" value="Aminotran_4"/>
    <property type="match status" value="1"/>
</dbReference>
<evidence type="ECO:0000256" key="8">
    <source>
        <dbReference type="ARBA" id="ARBA00022576"/>
    </source>
</evidence>
<evidence type="ECO:0000256" key="13">
    <source>
        <dbReference type="ARBA" id="ARBA00048212"/>
    </source>
</evidence>
<dbReference type="InterPro" id="IPR018300">
    <property type="entry name" value="Aminotrans_IV_CS"/>
</dbReference>